<feature type="compositionally biased region" description="Basic and acidic residues" evidence="2">
    <location>
        <begin position="322"/>
        <end position="340"/>
    </location>
</feature>
<feature type="region of interest" description="Disordered" evidence="2">
    <location>
        <begin position="915"/>
        <end position="953"/>
    </location>
</feature>
<feature type="region of interest" description="Disordered" evidence="2">
    <location>
        <begin position="1"/>
        <end position="70"/>
    </location>
</feature>
<feature type="compositionally biased region" description="Acidic residues" evidence="2">
    <location>
        <begin position="418"/>
        <end position="542"/>
    </location>
</feature>
<evidence type="ECO:0000313" key="3">
    <source>
        <dbReference type="EnsemblMetazoa" id="Aqu2.1.41535_001"/>
    </source>
</evidence>
<feature type="region of interest" description="Disordered" evidence="2">
    <location>
        <begin position="1085"/>
        <end position="1169"/>
    </location>
</feature>
<reference evidence="3" key="2">
    <citation type="submission" date="2017-05" db="UniProtKB">
        <authorList>
            <consortium name="EnsemblMetazoa"/>
        </authorList>
    </citation>
    <scope>IDENTIFICATION</scope>
</reference>
<dbReference type="eggNOG" id="ENOG502S6MY">
    <property type="taxonomic scope" value="Eukaryota"/>
</dbReference>
<dbReference type="InParanoid" id="A0A1X7VNW8"/>
<organism evidence="3">
    <name type="scientific">Amphimedon queenslandica</name>
    <name type="common">Sponge</name>
    <dbReference type="NCBI Taxonomy" id="400682"/>
    <lineage>
        <taxon>Eukaryota</taxon>
        <taxon>Metazoa</taxon>
        <taxon>Porifera</taxon>
        <taxon>Demospongiae</taxon>
        <taxon>Heteroscleromorpha</taxon>
        <taxon>Haplosclerida</taxon>
        <taxon>Niphatidae</taxon>
        <taxon>Amphimedon</taxon>
    </lineage>
</organism>
<feature type="compositionally biased region" description="Basic and acidic residues" evidence="2">
    <location>
        <begin position="292"/>
        <end position="302"/>
    </location>
</feature>
<dbReference type="OMA" id="ADNICAN"/>
<feature type="compositionally biased region" description="Basic residues" evidence="2">
    <location>
        <begin position="1158"/>
        <end position="1169"/>
    </location>
</feature>
<feature type="compositionally biased region" description="Polar residues" evidence="2">
    <location>
        <begin position="1085"/>
        <end position="1095"/>
    </location>
</feature>
<feature type="compositionally biased region" description="Acidic residues" evidence="2">
    <location>
        <begin position="97"/>
        <end position="121"/>
    </location>
</feature>
<feature type="compositionally biased region" description="Acidic residues" evidence="2">
    <location>
        <begin position="555"/>
        <end position="566"/>
    </location>
</feature>
<protein>
    <submittedName>
        <fullName evidence="3">Uncharacterized protein</fullName>
    </submittedName>
</protein>
<dbReference type="OrthoDB" id="10072185at2759"/>
<dbReference type="Proteomes" id="UP000007879">
    <property type="component" value="Unassembled WGS sequence"/>
</dbReference>
<feature type="region of interest" description="Disordered" evidence="2">
    <location>
        <begin position="159"/>
        <end position="544"/>
    </location>
</feature>
<feature type="region of interest" description="Disordered" evidence="2">
    <location>
        <begin position="552"/>
        <end position="571"/>
    </location>
</feature>
<feature type="compositionally biased region" description="Acidic residues" evidence="2">
    <location>
        <begin position="228"/>
        <end position="237"/>
    </location>
</feature>
<accession>A0A1X7VNW8</accession>
<feature type="coiled-coil region" evidence="1">
    <location>
        <begin position="683"/>
        <end position="836"/>
    </location>
</feature>
<dbReference type="STRING" id="400682.A0A1X7VNW8"/>
<feature type="compositionally biased region" description="Acidic residues" evidence="2">
    <location>
        <begin position="270"/>
        <end position="291"/>
    </location>
</feature>
<dbReference type="AlphaFoldDB" id="A0A1X7VNW8"/>
<evidence type="ECO:0000256" key="1">
    <source>
        <dbReference type="SAM" id="Coils"/>
    </source>
</evidence>
<sequence>MEGEESKKEVAVSPPRNIPGDTSDDQDSDSDSAGFETPPETISPEEKEENKETNNGGSGGHSGGGGGYVVSDVSSLLRTLDTEGVLERKIGILIKDGEEEGEEEIEEEEASFEDVDFDDLPGGETKPSTEKSPPPLSLMDPASLSKDLFLMDKIEDFLDNKVEEPCPQDTRTDMQGEEPHPLLDMVHLQENEPENDPQSLEQQEPEEQDPIIDTCSSEESLVDKPDPQDDQLDEPQENEVPLRKDEPHPQNEENEIESTTEYNETNEPLPQEENEPLPLEENEPLPQEDNEPLSREDSKPQEEGNELQQEDITKPYPSPQEEGNRTQEDVTEPQEDKEPLPQEVEGVPQPQEDNEPLSQDETNKPIPQEANEPLVQEEENEPLPQEEDDEPLPQNDSEPPPQDETNKPVPQEANEPLIQEEENEPLPQEEDNEPLPQEEDNEPLVQEEDNEPLPQEEDNEPLPQEEDNEPLLQEEDNEPLPQEEDNEPLPQEEDNEPLLQEEDNEPLPQEEENESLPEEEDDEPLPQEEENESLPEEDDEPLPQEKENEPLMQEEVNEPLPQEEESVSQPQHLQEDYVIIKDDKCVNTDLILNTDIESQTDILTTSESSNQTINPILVDSSTNTTIDINELMQLANIGRERREREESIQSVMAELNQERSQRLVNDQLVKILETDVTALQQRNVTELSERLKLENEISDLKAEYAHSQNELKESNNRVNELEESLSGTLLLVRKLEEQSATITNKGGVDYLLQAKIADGRAQEAEQQLQVLQAELLQSQAEVKRLLDRLGELSRGRQEMVSGAVHSQLLELSDRRAEEAERRVRELEQQVVLLKSSREGGSSSNRYMDTTSFPSLTSAYKYPLAGMGGSLMTGTYSSNPSPYSSNLSPYSSNPYISGSATTTSYFDQGPLDYTRQLGGGFPFNPKQEEGISPHHGRSEGLSFNKGDGSYARLDNKTNDDSLTFSSFLKNQNSSSQWLQETTRTTLSPPKEATPTTLLPPVSYNEASQSLLLPPINNDGPSHELLMSKPPLMTSSKDGESDDDDDDDWSTSDEEGEDREESVDGDSLRPTAHMNLRSKFEWLSAQNVAPSTQQSLPTLHPELPQAPPPAISDTGRRVPPPIAPKPKLFRTISSDIKGEGPISFDEVMKPPSLKTYIRPRGPRGRRPPSGY</sequence>
<feature type="compositionally biased region" description="Basic and acidic residues" evidence="2">
    <location>
        <begin position="1"/>
        <end position="10"/>
    </location>
</feature>
<keyword evidence="1" id="KW-0175">Coiled coil</keyword>
<feature type="compositionally biased region" description="Basic and acidic residues" evidence="2">
    <location>
        <begin position="159"/>
        <end position="181"/>
    </location>
</feature>
<feature type="compositionally biased region" description="Basic and acidic residues" evidence="2">
    <location>
        <begin position="240"/>
        <end position="251"/>
    </location>
</feature>
<name>A0A1X7VNW8_AMPQE</name>
<feature type="compositionally biased region" description="Acidic residues" evidence="2">
    <location>
        <begin position="1038"/>
        <end position="1062"/>
    </location>
</feature>
<feature type="compositionally biased region" description="Polar residues" evidence="2">
    <location>
        <begin position="970"/>
        <end position="986"/>
    </location>
</feature>
<feature type="compositionally biased region" description="Gly residues" evidence="2">
    <location>
        <begin position="56"/>
        <end position="68"/>
    </location>
</feature>
<dbReference type="EnsemblMetazoa" id="XM_003383376.2">
    <property type="protein sequence ID" value="XP_003383424.1"/>
    <property type="gene ID" value="LOC100636396"/>
</dbReference>
<reference evidence="4" key="1">
    <citation type="journal article" date="2010" name="Nature">
        <title>The Amphimedon queenslandica genome and the evolution of animal complexity.</title>
        <authorList>
            <person name="Srivastava M."/>
            <person name="Simakov O."/>
            <person name="Chapman J."/>
            <person name="Fahey B."/>
            <person name="Gauthier M.E."/>
            <person name="Mitros T."/>
            <person name="Richards G.S."/>
            <person name="Conaco C."/>
            <person name="Dacre M."/>
            <person name="Hellsten U."/>
            <person name="Larroux C."/>
            <person name="Putnam N.H."/>
            <person name="Stanke M."/>
            <person name="Adamska M."/>
            <person name="Darling A."/>
            <person name="Degnan S.M."/>
            <person name="Oakley T.H."/>
            <person name="Plachetzki D.C."/>
            <person name="Zhai Y."/>
            <person name="Adamski M."/>
            <person name="Calcino A."/>
            <person name="Cummins S.F."/>
            <person name="Goodstein D.M."/>
            <person name="Harris C."/>
            <person name="Jackson D.J."/>
            <person name="Leys S.P."/>
            <person name="Shu S."/>
            <person name="Woodcroft B.J."/>
            <person name="Vervoort M."/>
            <person name="Kosik K.S."/>
            <person name="Manning G."/>
            <person name="Degnan B.M."/>
            <person name="Rokhsar D.S."/>
        </authorList>
    </citation>
    <scope>NUCLEOTIDE SEQUENCE [LARGE SCALE GENOMIC DNA]</scope>
</reference>
<feature type="region of interest" description="Disordered" evidence="2">
    <location>
        <begin position="970"/>
        <end position="1070"/>
    </location>
</feature>
<dbReference type="KEGG" id="aqu:100636396"/>
<evidence type="ECO:0000313" key="4">
    <source>
        <dbReference type="Proteomes" id="UP000007879"/>
    </source>
</evidence>
<dbReference type="EnsemblMetazoa" id="Aqu2.1.41535_001">
    <property type="protein sequence ID" value="Aqu2.1.41535_001"/>
    <property type="gene ID" value="Aqu2.1.41535"/>
</dbReference>
<proteinExistence type="predicted"/>
<feature type="region of interest" description="Disordered" evidence="2">
    <location>
        <begin position="93"/>
        <end position="143"/>
    </location>
</feature>
<gene>
    <name evidence="3" type="primary">100636396</name>
</gene>
<feature type="compositionally biased region" description="Acidic residues" evidence="2">
    <location>
        <begin position="375"/>
        <end position="391"/>
    </location>
</feature>
<feature type="compositionally biased region" description="Basic and acidic residues" evidence="2">
    <location>
        <begin position="925"/>
        <end position="937"/>
    </location>
</feature>
<keyword evidence="4" id="KW-1185">Reference proteome</keyword>
<evidence type="ECO:0000256" key="2">
    <source>
        <dbReference type="SAM" id="MobiDB-lite"/>
    </source>
</evidence>